<proteinExistence type="predicted"/>
<dbReference type="Proteomes" id="UP001056634">
    <property type="component" value="Segment"/>
</dbReference>
<gene>
    <name evidence="1" type="ORF">MARCHEWKA_00020</name>
</gene>
<sequence length="44" mass="4905">MLTLPATCSKCLLMFTYRNNVQQIQVVRFNRAGHSCMGDGGTQI</sequence>
<dbReference type="EMBL" id="ON529851">
    <property type="protein sequence ID" value="UTC28531.1"/>
    <property type="molecule type" value="Genomic_DNA"/>
</dbReference>
<reference evidence="1" key="1">
    <citation type="submission" date="2022-04" db="EMBL/GenBank/DDBJ databases">
        <authorList>
            <person name="Friedrich I."/>
            <person name="Schneider D."/>
            <person name="Poehlein A."/>
            <person name="Hertel R."/>
            <person name="Daniel R."/>
        </authorList>
    </citation>
    <scope>NUCLEOTIDE SEQUENCE</scope>
</reference>
<name>A0A9E7N5G5_9CAUD</name>
<keyword evidence="2" id="KW-1185">Reference proteome</keyword>
<evidence type="ECO:0000313" key="1">
    <source>
        <dbReference type="EMBL" id="UTC28531.1"/>
    </source>
</evidence>
<accession>A0A9E7N5G5</accession>
<evidence type="ECO:0000313" key="2">
    <source>
        <dbReference type="Proteomes" id="UP001056634"/>
    </source>
</evidence>
<organism evidence="1 2">
    <name type="scientific">Brevundimonas phage vB_BpoS-Marchewka</name>
    <dbReference type="NCBI Taxonomy" id="2948604"/>
    <lineage>
        <taxon>Viruses</taxon>
        <taxon>Duplodnaviria</taxon>
        <taxon>Heunggongvirae</taxon>
        <taxon>Uroviricota</taxon>
        <taxon>Caudoviricetes</taxon>
        <taxon>Jeanschmidtviridae</taxon>
        <taxon>Marchewkavirus</taxon>
        <taxon>Marchewkavirus marchewka</taxon>
    </lineage>
</organism>
<protein>
    <submittedName>
        <fullName evidence="1">Uncharacterized protein</fullName>
    </submittedName>
</protein>